<dbReference type="Proteomes" id="UP000034350">
    <property type="component" value="Unassembled WGS sequence"/>
</dbReference>
<dbReference type="PANTHER" id="PTHR33064">
    <property type="entry name" value="POL PROTEIN"/>
    <property type="match status" value="1"/>
</dbReference>
<name>A0A0F9WMF0_9MICR</name>
<dbReference type="AlphaFoldDB" id="A0A0F9WMF0"/>
<dbReference type="SUPFAM" id="SSF56672">
    <property type="entry name" value="DNA/RNA polymerases"/>
    <property type="match status" value="1"/>
</dbReference>
<dbReference type="Pfam" id="PF00078">
    <property type="entry name" value="RVT_1"/>
    <property type="match status" value="1"/>
</dbReference>
<dbReference type="InterPro" id="IPR051320">
    <property type="entry name" value="Viral_Replic_Matur_Polypro"/>
</dbReference>
<reference evidence="2 3" key="1">
    <citation type="journal article" date="2015" name="Environ. Microbiol.">
        <title>Genome analyses suggest the presence of polyploidy and recent human-driven expansions in eight global populations of the honeybee pathogen Nosema ceranae.</title>
        <authorList>
            <person name="Pelin A."/>
            <person name="Selman M."/>
            <person name="Aris-Brosou S."/>
            <person name="Farinelli L."/>
            <person name="Corradi N."/>
        </authorList>
    </citation>
    <scope>NUCLEOTIDE SEQUENCE [LARGE SCALE GENOMIC DNA]</scope>
    <source>
        <strain evidence="2 3">PA08 1199</strain>
    </source>
</reference>
<evidence type="ECO:0000259" key="1">
    <source>
        <dbReference type="Pfam" id="PF00078"/>
    </source>
</evidence>
<dbReference type="GeneID" id="36321624"/>
<dbReference type="Gene3D" id="3.30.70.270">
    <property type="match status" value="1"/>
</dbReference>
<dbReference type="InterPro" id="IPR000477">
    <property type="entry name" value="RT_dom"/>
</dbReference>
<evidence type="ECO:0000313" key="3">
    <source>
        <dbReference type="Proteomes" id="UP000034350"/>
    </source>
</evidence>
<dbReference type="InterPro" id="IPR043128">
    <property type="entry name" value="Rev_trsase/Diguanyl_cyclase"/>
</dbReference>
<proteinExistence type="predicted"/>
<dbReference type="RefSeq" id="XP_024329985.1">
    <property type="nucleotide sequence ID" value="XM_024476668.1"/>
</dbReference>
<evidence type="ECO:0000313" key="2">
    <source>
        <dbReference type="EMBL" id="KKO74243.1"/>
    </source>
</evidence>
<feature type="domain" description="Reverse transcriptase" evidence="1">
    <location>
        <begin position="8"/>
        <end position="104"/>
    </location>
</feature>
<dbReference type="PANTHER" id="PTHR33064:SF37">
    <property type="entry name" value="RIBONUCLEASE H"/>
    <property type="match status" value="1"/>
</dbReference>
<dbReference type="InterPro" id="IPR043502">
    <property type="entry name" value="DNA/RNA_pol_sf"/>
</dbReference>
<dbReference type="VEuPathDB" id="MicrosporidiaDB:AAJ76_9500010313"/>
<accession>A0A0F9WMF0</accession>
<organism evidence="2 3">
    <name type="scientific">Vairimorpha ceranae</name>
    <dbReference type="NCBI Taxonomy" id="40302"/>
    <lineage>
        <taxon>Eukaryota</taxon>
        <taxon>Fungi</taxon>
        <taxon>Fungi incertae sedis</taxon>
        <taxon>Microsporidia</taxon>
        <taxon>Nosematidae</taxon>
        <taxon>Vairimorpha</taxon>
    </lineage>
</organism>
<comment type="caution">
    <text evidence="2">The sequence shown here is derived from an EMBL/GenBank/DDBJ whole genome shotgun (WGS) entry which is preliminary data.</text>
</comment>
<dbReference type="EMBL" id="JPQZ01000095">
    <property type="protein sequence ID" value="KKO74243.1"/>
    <property type="molecule type" value="Genomic_DNA"/>
</dbReference>
<protein>
    <submittedName>
        <fullName evidence="2">Pol polyprotein</fullName>
    </submittedName>
</protein>
<keyword evidence="3" id="KW-1185">Reference proteome</keyword>
<sequence>MEEILCGIAGNTILSKIYYNNKFNQLSLDEVQRRFTTFTILGRRYQYKRLSFVFKVKPKLFQRAMIEIFKDIKNVSIYIDDVIISTKIENEKVLIEILDRLQDTM</sequence>
<gene>
    <name evidence="2" type="ORF">AAJ76_9500010313</name>
</gene>
<dbReference type="OrthoDB" id="2194437at2759"/>